<dbReference type="EMBL" id="OBEL01000001">
    <property type="protein sequence ID" value="SNZ08548.1"/>
    <property type="molecule type" value="Genomic_DNA"/>
</dbReference>
<evidence type="ECO:0000256" key="1">
    <source>
        <dbReference type="SAM" id="SignalP"/>
    </source>
</evidence>
<accession>A0A285NGZ7</accession>
<gene>
    <name evidence="2" type="ORF">SAMN06265368_1724</name>
</gene>
<evidence type="ECO:0000313" key="2">
    <source>
        <dbReference type="EMBL" id="SNZ08548.1"/>
    </source>
</evidence>
<sequence length="131" mass="14182">MKILAIAAFVSVLSVSSTLAGTVNKTVPANQSTVLTGISLFNSMNCNHGPIPKVKLKSPPKHGKVTFKKKVIKISSGRCKGKTMTGTLVIYTPKRGYRGQDAFKSEFSYDKYVTGSTARAYNSDTFKLTVK</sequence>
<dbReference type="RefSeq" id="WP_141401207.1">
    <property type="nucleotide sequence ID" value="NZ_OBEL01000001.1"/>
</dbReference>
<name>A0A285NGZ7_9HYPH</name>
<keyword evidence="3" id="KW-1185">Reference proteome</keyword>
<organism evidence="2 3">
    <name type="scientific">Cohaesibacter gelatinilyticus</name>
    <dbReference type="NCBI Taxonomy" id="372072"/>
    <lineage>
        <taxon>Bacteria</taxon>
        <taxon>Pseudomonadati</taxon>
        <taxon>Pseudomonadota</taxon>
        <taxon>Alphaproteobacteria</taxon>
        <taxon>Hyphomicrobiales</taxon>
        <taxon>Cohaesibacteraceae</taxon>
    </lineage>
</organism>
<evidence type="ECO:0000313" key="3">
    <source>
        <dbReference type="Proteomes" id="UP000219439"/>
    </source>
</evidence>
<dbReference type="AlphaFoldDB" id="A0A285NGZ7"/>
<proteinExistence type="predicted"/>
<feature type="signal peptide" evidence="1">
    <location>
        <begin position="1"/>
        <end position="20"/>
    </location>
</feature>
<feature type="chain" id="PRO_5013057988" evidence="1">
    <location>
        <begin position="21"/>
        <end position="131"/>
    </location>
</feature>
<dbReference type="OrthoDB" id="7679074at2"/>
<reference evidence="2 3" key="1">
    <citation type="submission" date="2017-09" db="EMBL/GenBank/DDBJ databases">
        <authorList>
            <person name="Ehlers B."/>
            <person name="Leendertz F.H."/>
        </authorList>
    </citation>
    <scope>NUCLEOTIDE SEQUENCE [LARGE SCALE GENOMIC DNA]</scope>
    <source>
        <strain evidence="2 3">DSM 18289</strain>
    </source>
</reference>
<protein>
    <submittedName>
        <fullName evidence="2">Uncharacterized protein</fullName>
    </submittedName>
</protein>
<dbReference type="Proteomes" id="UP000219439">
    <property type="component" value="Unassembled WGS sequence"/>
</dbReference>
<keyword evidence="1" id="KW-0732">Signal</keyword>